<evidence type="ECO:0000259" key="11">
    <source>
        <dbReference type="PROSITE" id="PS50928"/>
    </source>
</evidence>
<evidence type="ECO:0000256" key="6">
    <source>
        <dbReference type="ARBA" id="ARBA00022692"/>
    </source>
</evidence>
<dbReference type="EMBL" id="JALPRX010000057">
    <property type="protein sequence ID" value="MCK8785373.1"/>
    <property type="molecule type" value="Genomic_DNA"/>
</dbReference>
<accession>A0A9X1Y897</accession>
<evidence type="ECO:0000256" key="9">
    <source>
        <dbReference type="RuleBase" id="RU363032"/>
    </source>
</evidence>
<evidence type="ECO:0000256" key="7">
    <source>
        <dbReference type="ARBA" id="ARBA00022989"/>
    </source>
</evidence>
<dbReference type="InterPro" id="IPR000515">
    <property type="entry name" value="MetI-like"/>
</dbReference>
<evidence type="ECO:0000256" key="1">
    <source>
        <dbReference type="ARBA" id="ARBA00004651"/>
    </source>
</evidence>
<evidence type="ECO:0000313" key="12">
    <source>
        <dbReference type="EMBL" id="MCK8785373.1"/>
    </source>
</evidence>
<keyword evidence="8 9" id="KW-0472">Membrane</keyword>
<comment type="subcellular location">
    <subcellularLocation>
        <location evidence="10">Cell inner membrane</location>
        <topology evidence="10">Multi-pass membrane protein</topology>
    </subcellularLocation>
    <subcellularLocation>
        <location evidence="1 9">Cell membrane</location>
        <topology evidence="1 9">Multi-pass membrane protein</topology>
    </subcellularLocation>
</comment>
<feature type="transmembrane region" description="Helical" evidence="9">
    <location>
        <begin position="157"/>
        <end position="183"/>
    </location>
</feature>
<feature type="transmembrane region" description="Helical" evidence="9">
    <location>
        <begin position="271"/>
        <end position="294"/>
    </location>
</feature>
<evidence type="ECO:0000256" key="5">
    <source>
        <dbReference type="ARBA" id="ARBA00022475"/>
    </source>
</evidence>
<feature type="transmembrane region" description="Helical" evidence="9">
    <location>
        <begin position="212"/>
        <end position="233"/>
    </location>
</feature>
<feature type="transmembrane region" description="Helical" evidence="9">
    <location>
        <begin position="133"/>
        <end position="151"/>
    </location>
</feature>
<keyword evidence="13" id="KW-1185">Reference proteome</keyword>
<keyword evidence="7 9" id="KW-1133">Transmembrane helix</keyword>
<keyword evidence="6 9" id="KW-0812">Transmembrane</keyword>
<comment type="subunit">
    <text evidence="2 10">The complex is composed of two ATP-binding proteins (UgpC), two transmembrane proteins (UgpA and UgpE) and a solute-binding protein (UgpB).</text>
</comment>
<dbReference type="PANTHER" id="PTHR43744:SF8">
    <property type="entry name" value="SN-GLYCEROL-3-PHOSPHATE TRANSPORT SYSTEM PERMEASE PROTEIN UGPE"/>
    <property type="match status" value="1"/>
</dbReference>
<dbReference type="RefSeq" id="WP_248667496.1">
    <property type="nucleotide sequence ID" value="NZ_JALPRX010000057.1"/>
</dbReference>
<evidence type="ECO:0000313" key="13">
    <source>
        <dbReference type="Proteomes" id="UP001139516"/>
    </source>
</evidence>
<dbReference type="GO" id="GO:0055085">
    <property type="term" value="P:transmembrane transport"/>
    <property type="evidence" value="ECO:0007669"/>
    <property type="project" value="InterPro"/>
</dbReference>
<dbReference type="Proteomes" id="UP001139516">
    <property type="component" value="Unassembled WGS sequence"/>
</dbReference>
<dbReference type="InterPro" id="IPR035906">
    <property type="entry name" value="MetI-like_sf"/>
</dbReference>
<gene>
    <name evidence="10 12" type="primary">ugpE</name>
    <name evidence="12" type="ORF">M0638_13365</name>
</gene>
<dbReference type="SUPFAM" id="SSF161098">
    <property type="entry name" value="MetI-like"/>
    <property type="match status" value="1"/>
</dbReference>
<evidence type="ECO:0000256" key="10">
    <source>
        <dbReference type="RuleBase" id="RU363056"/>
    </source>
</evidence>
<dbReference type="Pfam" id="PF00528">
    <property type="entry name" value="BPD_transp_1"/>
    <property type="match status" value="1"/>
</dbReference>
<reference evidence="12" key="1">
    <citation type="submission" date="2022-04" db="EMBL/GenBank/DDBJ databases">
        <title>Roseomonas acroporae sp. nov., isolated from coral Acropora digitifera.</title>
        <authorList>
            <person name="Sun H."/>
        </authorList>
    </citation>
    <scope>NUCLEOTIDE SEQUENCE</scope>
    <source>
        <strain evidence="12">NAR14</strain>
    </source>
</reference>
<keyword evidence="10" id="KW-0997">Cell inner membrane</keyword>
<dbReference type="Gene3D" id="1.10.3720.10">
    <property type="entry name" value="MetI-like"/>
    <property type="match status" value="1"/>
</dbReference>
<organism evidence="12 13">
    <name type="scientific">Roseomonas acroporae</name>
    <dbReference type="NCBI Taxonomy" id="2937791"/>
    <lineage>
        <taxon>Bacteria</taxon>
        <taxon>Pseudomonadati</taxon>
        <taxon>Pseudomonadota</taxon>
        <taxon>Alphaproteobacteria</taxon>
        <taxon>Acetobacterales</taxon>
        <taxon>Roseomonadaceae</taxon>
        <taxon>Roseomonas</taxon>
    </lineage>
</organism>
<keyword evidence="5 10" id="KW-1003">Cell membrane</keyword>
<evidence type="ECO:0000256" key="4">
    <source>
        <dbReference type="ARBA" id="ARBA00022448"/>
    </source>
</evidence>
<feature type="transmembrane region" description="Helical" evidence="9">
    <location>
        <begin position="34"/>
        <end position="53"/>
    </location>
</feature>
<dbReference type="PANTHER" id="PTHR43744">
    <property type="entry name" value="ABC TRANSPORTER PERMEASE PROTEIN MG189-RELATED-RELATED"/>
    <property type="match status" value="1"/>
</dbReference>
<evidence type="ECO:0000256" key="2">
    <source>
        <dbReference type="ARBA" id="ARBA00011557"/>
    </source>
</evidence>
<dbReference type="CDD" id="cd06261">
    <property type="entry name" value="TM_PBP2"/>
    <property type="match status" value="1"/>
</dbReference>
<dbReference type="AlphaFoldDB" id="A0A9X1Y897"/>
<sequence>MPEAPAPAPAAASRRSRPPRDWNPIHRVSWRTHLWLLLGVAVFCLPVWITLVGSTHDASTIGRGDVPLLPGAQGPENYRVAWLEGGGRFRTTPAWLMLRNSIVMAVLIAAGKIAISLLSAFAVVFFRFPGRMLAFWMIFVTLMLPVEVRIIPTFQVMVSLGLVNTMAGLTIPLIASATATLLFRQFFLTIPDELVEAAKLDGAGPLRFLRDVVLPLSRTNIAALFVILFLYGWNQYLWPLLVVNDQSLQTVVLGLARMIGNGDSQNEWNTIMATAVLSLLPPVAVVVLMQRWFVRGLTETEK</sequence>
<proteinExistence type="inferred from homology"/>
<name>A0A9X1Y897_9PROT</name>
<dbReference type="NCBIfam" id="NF008210">
    <property type="entry name" value="PRK10973.1"/>
    <property type="match status" value="1"/>
</dbReference>
<evidence type="ECO:0000256" key="3">
    <source>
        <dbReference type="ARBA" id="ARBA00020515"/>
    </source>
</evidence>
<feature type="transmembrane region" description="Helical" evidence="9">
    <location>
        <begin position="102"/>
        <end position="126"/>
    </location>
</feature>
<protein>
    <recommendedName>
        <fullName evidence="3 10">sn-glycerol-3-phosphate transport system permease protein UgpE</fullName>
    </recommendedName>
</protein>
<feature type="domain" description="ABC transmembrane type-1" evidence="11">
    <location>
        <begin position="98"/>
        <end position="289"/>
    </location>
</feature>
<comment type="similarity">
    <text evidence="9">Belongs to the binding-protein-dependent transport system permease family.</text>
</comment>
<comment type="caution">
    <text evidence="12">The sequence shown here is derived from an EMBL/GenBank/DDBJ whole genome shotgun (WGS) entry which is preliminary data.</text>
</comment>
<evidence type="ECO:0000256" key="8">
    <source>
        <dbReference type="ARBA" id="ARBA00023136"/>
    </source>
</evidence>
<dbReference type="PROSITE" id="PS50928">
    <property type="entry name" value="ABC_TM1"/>
    <property type="match status" value="1"/>
</dbReference>
<dbReference type="GO" id="GO:0005886">
    <property type="term" value="C:plasma membrane"/>
    <property type="evidence" value="ECO:0007669"/>
    <property type="project" value="UniProtKB-SubCell"/>
</dbReference>
<comment type="function">
    <text evidence="10">Part of the ABC transporter complex UgpBAEC involved in sn-glycerol-3-phosphate (G3P) import. Probably responsible for the translocation of the substrate across the membrane.</text>
</comment>
<keyword evidence="4 9" id="KW-0813">Transport</keyword>